<dbReference type="PANTHER" id="PTHR11260:SF781">
    <property type="entry name" value="GLUTATHIONE S-TRANSFERASE U19"/>
    <property type="match status" value="1"/>
</dbReference>
<evidence type="ECO:0000256" key="3">
    <source>
        <dbReference type="ARBA" id="ARBA00047960"/>
    </source>
</evidence>
<dbReference type="GO" id="GO:0006749">
    <property type="term" value="P:glutathione metabolic process"/>
    <property type="evidence" value="ECO:0007669"/>
    <property type="project" value="TreeGrafter"/>
</dbReference>
<dbReference type="SFLD" id="SFLDS00019">
    <property type="entry name" value="Glutathione_Transferase_(cytos"/>
    <property type="match status" value="1"/>
</dbReference>
<evidence type="ECO:0000256" key="4">
    <source>
        <dbReference type="RuleBase" id="RU369102"/>
    </source>
</evidence>
<dbReference type="CDD" id="cd03058">
    <property type="entry name" value="GST_N_Tau"/>
    <property type="match status" value="1"/>
</dbReference>
<dbReference type="GO" id="GO:0005829">
    <property type="term" value="C:cytosol"/>
    <property type="evidence" value="ECO:0007669"/>
    <property type="project" value="UniProtKB-SubCell"/>
</dbReference>
<dbReference type="GO" id="GO:0004364">
    <property type="term" value="F:glutathione transferase activity"/>
    <property type="evidence" value="ECO:0007669"/>
    <property type="project" value="UniProtKB-UniRule"/>
</dbReference>
<dbReference type="SUPFAM" id="SSF52833">
    <property type="entry name" value="Thioredoxin-like"/>
    <property type="match status" value="1"/>
</dbReference>
<comment type="subcellular location">
    <subcellularLocation>
        <location evidence="4">Cytoplasm</location>
        <location evidence="4">Cytosol</location>
    </subcellularLocation>
</comment>
<dbReference type="InterPro" id="IPR036282">
    <property type="entry name" value="Glutathione-S-Trfase_C_sf"/>
</dbReference>
<keyword evidence="7" id="KW-1185">Reference proteome</keyword>
<proteinExistence type="inferred from homology"/>
<keyword evidence="4" id="KW-0963">Cytoplasm</keyword>
<protein>
    <recommendedName>
        <fullName evidence="4">Glutathione S-transferase</fullName>
        <ecNumber evidence="4">2.5.1.18</ecNumber>
    </recommendedName>
</protein>
<comment type="function">
    <text evidence="4">Is involved in the conjugation of reduced glutathione to a wide number of exogenous and endogenous hydrophobic electrophiles.</text>
</comment>
<accession>A0AAV1CHK0</accession>
<dbReference type="AlphaFoldDB" id="A0AAV1CHK0"/>
<dbReference type="SUPFAM" id="SSF47616">
    <property type="entry name" value="GST C-terminal domain-like"/>
    <property type="match status" value="1"/>
</dbReference>
<comment type="catalytic activity">
    <reaction evidence="3 4">
        <text>RX + glutathione = an S-substituted glutathione + a halide anion + H(+)</text>
        <dbReference type="Rhea" id="RHEA:16437"/>
        <dbReference type="ChEBI" id="CHEBI:15378"/>
        <dbReference type="ChEBI" id="CHEBI:16042"/>
        <dbReference type="ChEBI" id="CHEBI:17792"/>
        <dbReference type="ChEBI" id="CHEBI:57925"/>
        <dbReference type="ChEBI" id="CHEBI:90779"/>
        <dbReference type="EC" id="2.5.1.18"/>
    </reaction>
</comment>
<evidence type="ECO:0000313" key="7">
    <source>
        <dbReference type="Proteomes" id="UP001161247"/>
    </source>
</evidence>
<comment type="similarity">
    <text evidence="2">Belongs to the GST superfamily. Tau family.</text>
</comment>
<dbReference type="InterPro" id="IPR045073">
    <property type="entry name" value="Omega/Tau-like"/>
</dbReference>
<feature type="domain" description="GST N-terminal" evidence="5">
    <location>
        <begin position="7"/>
        <end position="86"/>
    </location>
</feature>
<dbReference type="EC" id="2.5.1.18" evidence="4"/>
<dbReference type="EMBL" id="OX459119">
    <property type="protein sequence ID" value="CAI9094945.1"/>
    <property type="molecule type" value="Genomic_DNA"/>
</dbReference>
<evidence type="ECO:0000256" key="1">
    <source>
        <dbReference type="ARBA" id="ARBA00022679"/>
    </source>
</evidence>
<dbReference type="InterPro" id="IPR040079">
    <property type="entry name" value="Glutathione_S-Trfase"/>
</dbReference>
<gene>
    <name evidence="6" type="ORF">OLC1_LOCUS6019</name>
</gene>
<sequence length="184" mass="21169">MAASTGDDVKLLATRVSPFVNRVQLAFNLKSVNYEFLMENLADKSELLLISNPVHEKVPVLIHDHKPICDSLAILEYIDESFPYGHSILPSDPYDRATARFWAAYIDDKETNSVVSILEAQTRSGVEWIVLQWFAVIMKWIVLEKLIEGLRFLEEALLKSSCGKGSFWRRHPGYLDIRFRLPFR</sequence>
<reference evidence="6" key="1">
    <citation type="submission" date="2023-03" db="EMBL/GenBank/DDBJ databases">
        <authorList>
            <person name="Julca I."/>
        </authorList>
    </citation>
    <scope>NUCLEOTIDE SEQUENCE</scope>
</reference>
<organism evidence="6 7">
    <name type="scientific">Oldenlandia corymbosa var. corymbosa</name>
    <dbReference type="NCBI Taxonomy" id="529605"/>
    <lineage>
        <taxon>Eukaryota</taxon>
        <taxon>Viridiplantae</taxon>
        <taxon>Streptophyta</taxon>
        <taxon>Embryophyta</taxon>
        <taxon>Tracheophyta</taxon>
        <taxon>Spermatophyta</taxon>
        <taxon>Magnoliopsida</taxon>
        <taxon>eudicotyledons</taxon>
        <taxon>Gunneridae</taxon>
        <taxon>Pentapetalae</taxon>
        <taxon>asterids</taxon>
        <taxon>lamiids</taxon>
        <taxon>Gentianales</taxon>
        <taxon>Rubiaceae</taxon>
        <taxon>Rubioideae</taxon>
        <taxon>Spermacoceae</taxon>
        <taxon>Hedyotis-Oldenlandia complex</taxon>
        <taxon>Oldenlandia</taxon>
    </lineage>
</organism>
<dbReference type="Pfam" id="PF02798">
    <property type="entry name" value="GST_N"/>
    <property type="match status" value="1"/>
</dbReference>
<dbReference type="Proteomes" id="UP001161247">
    <property type="component" value="Chromosome 2"/>
</dbReference>
<dbReference type="Gene3D" id="3.40.30.10">
    <property type="entry name" value="Glutaredoxin"/>
    <property type="match status" value="1"/>
</dbReference>
<evidence type="ECO:0000313" key="6">
    <source>
        <dbReference type="EMBL" id="CAI9094945.1"/>
    </source>
</evidence>
<evidence type="ECO:0000259" key="5">
    <source>
        <dbReference type="PROSITE" id="PS50404"/>
    </source>
</evidence>
<evidence type="ECO:0000256" key="2">
    <source>
        <dbReference type="ARBA" id="ARBA00025743"/>
    </source>
</evidence>
<dbReference type="PANTHER" id="PTHR11260">
    <property type="entry name" value="GLUTATHIONE S-TRANSFERASE, GST, SUPERFAMILY, GST DOMAIN CONTAINING"/>
    <property type="match status" value="1"/>
</dbReference>
<dbReference type="PROSITE" id="PS50404">
    <property type="entry name" value="GST_NTER"/>
    <property type="match status" value="1"/>
</dbReference>
<dbReference type="Gene3D" id="1.20.1050.10">
    <property type="match status" value="1"/>
</dbReference>
<keyword evidence="1 4" id="KW-0808">Transferase</keyword>
<dbReference type="InterPro" id="IPR004045">
    <property type="entry name" value="Glutathione_S-Trfase_N"/>
</dbReference>
<dbReference type="InterPro" id="IPR036249">
    <property type="entry name" value="Thioredoxin-like_sf"/>
</dbReference>
<dbReference type="FunFam" id="3.40.30.10:FF:000044">
    <property type="entry name" value="Glutathione S-transferase GSTU6"/>
    <property type="match status" value="1"/>
</dbReference>
<name>A0AAV1CHK0_OLDCO</name>